<name>A0AA37W4X7_9GAMM</name>
<evidence type="ECO:0000256" key="3">
    <source>
        <dbReference type="ARBA" id="ARBA00022840"/>
    </source>
</evidence>
<organism evidence="5 6">
    <name type="scientific">Litoribrevibacter albus</name>
    <dbReference type="NCBI Taxonomy" id="1473156"/>
    <lineage>
        <taxon>Bacteria</taxon>
        <taxon>Pseudomonadati</taxon>
        <taxon>Pseudomonadota</taxon>
        <taxon>Gammaproteobacteria</taxon>
        <taxon>Oceanospirillales</taxon>
        <taxon>Oceanospirillaceae</taxon>
        <taxon>Litoribrevibacter</taxon>
    </lineage>
</organism>
<dbReference type="CDD" id="cd03230">
    <property type="entry name" value="ABC_DR_subfamily_A"/>
    <property type="match status" value="1"/>
</dbReference>
<dbReference type="InterPro" id="IPR003593">
    <property type="entry name" value="AAA+_ATPase"/>
</dbReference>
<proteinExistence type="predicted"/>
<evidence type="ECO:0000259" key="4">
    <source>
        <dbReference type="PROSITE" id="PS50893"/>
    </source>
</evidence>
<comment type="caution">
    <text evidence="5">The sequence shown here is derived from an EMBL/GenBank/DDBJ whole genome shotgun (WGS) entry which is preliminary data.</text>
</comment>
<evidence type="ECO:0000256" key="2">
    <source>
        <dbReference type="ARBA" id="ARBA00022741"/>
    </source>
</evidence>
<dbReference type="InterPro" id="IPR017871">
    <property type="entry name" value="ABC_transporter-like_CS"/>
</dbReference>
<dbReference type="Proteomes" id="UP001161389">
    <property type="component" value="Unassembled WGS sequence"/>
</dbReference>
<dbReference type="AlphaFoldDB" id="A0AA37W4X7"/>
<dbReference type="PROSITE" id="PS00211">
    <property type="entry name" value="ABC_TRANSPORTER_1"/>
    <property type="match status" value="1"/>
</dbReference>
<protein>
    <submittedName>
        <fullName evidence="5">Copper ABC transporter ATP-binding protein</fullName>
    </submittedName>
</protein>
<dbReference type="RefSeq" id="WP_284379691.1">
    <property type="nucleotide sequence ID" value="NZ_BSNM01000006.1"/>
</dbReference>
<reference evidence="5" key="2">
    <citation type="submission" date="2023-01" db="EMBL/GenBank/DDBJ databases">
        <title>Draft genome sequence of Litoribrevibacter albus strain NBRC 110071.</title>
        <authorList>
            <person name="Sun Q."/>
            <person name="Mori K."/>
        </authorList>
    </citation>
    <scope>NUCLEOTIDE SEQUENCE</scope>
    <source>
        <strain evidence="5">NBRC 110071</strain>
    </source>
</reference>
<keyword evidence="1" id="KW-0813">Transport</keyword>
<dbReference type="Gene3D" id="3.40.50.300">
    <property type="entry name" value="P-loop containing nucleotide triphosphate hydrolases"/>
    <property type="match status" value="1"/>
</dbReference>
<dbReference type="EMBL" id="BSNM01000006">
    <property type="protein sequence ID" value="GLQ30597.1"/>
    <property type="molecule type" value="Genomic_DNA"/>
</dbReference>
<dbReference type="SMART" id="SM00382">
    <property type="entry name" value="AAA"/>
    <property type="match status" value="1"/>
</dbReference>
<dbReference type="PROSITE" id="PS50893">
    <property type="entry name" value="ABC_TRANSPORTER_2"/>
    <property type="match status" value="1"/>
</dbReference>
<reference evidence="5" key="1">
    <citation type="journal article" date="2014" name="Int. J. Syst. Evol. Microbiol.">
        <title>Complete genome sequence of Corynebacterium casei LMG S-19264T (=DSM 44701T), isolated from a smear-ripened cheese.</title>
        <authorList>
            <consortium name="US DOE Joint Genome Institute (JGI-PGF)"/>
            <person name="Walter F."/>
            <person name="Albersmeier A."/>
            <person name="Kalinowski J."/>
            <person name="Ruckert C."/>
        </authorList>
    </citation>
    <scope>NUCLEOTIDE SEQUENCE</scope>
    <source>
        <strain evidence="5">NBRC 110071</strain>
    </source>
</reference>
<dbReference type="InterPro" id="IPR003439">
    <property type="entry name" value="ABC_transporter-like_ATP-bd"/>
</dbReference>
<dbReference type="GO" id="GO:0016887">
    <property type="term" value="F:ATP hydrolysis activity"/>
    <property type="evidence" value="ECO:0007669"/>
    <property type="project" value="InterPro"/>
</dbReference>
<dbReference type="PANTHER" id="PTHR42939">
    <property type="entry name" value="ABC TRANSPORTER ATP-BINDING PROTEIN ALBC-RELATED"/>
    <property type="match status" value="1"/>
</dbReference>
<dbReference type="GO" id="GO:0005524">
    <property type="term" value="F:ATP binding"/>
    <property type="evidence" value="ECO:0007669"/>
    <property type="project" value="UniProtKB-KW"/>
</dbReference>
<keyword evidence="3 5" id="KW-0067">ATP-binding</keyword>
<keyword evidence="2" id="KW-0547">Nucleotide-binding</keyword>
<evidence type="ECO:0000313" key="6">
    <source>
        <dbReference type="Proteomes" id="UP001161389"/>
    </source>
</evidence>
<keyword evidence="6" id="KW-1185">Reference proteome</keyword>
<sequence>MNDAVVELQQVSKYYRSVQALHPLTFSLPAGEALGLFGHNGAGKSTLMKLILGVLAPTSGQVLALGHCPRSNGAHEYRRQFGYLPENVSFYDQLTGREVLHYFAKLKGHTKGHADSLLDEVNLAHAADRQVKTYSKGMRQRLGLAQAFLGSPKLLILDEPTVGLDPVATREFYQTVDRLKTSGCAVILCSHVLPGIEGHIDRAMILSKGRKLALGTLDELRAEAALPTEVMVSGVSQSEIKSLLNGHLKDSTWLADSEGRERFTVTADHKLDVMKRLLAQEQVQDLQLKQPSLEDLYHFYLSGGVAGMTSDVAMAEVER</sequence>
<dbReference type="SUPFAM" id="SSF52540">
    <property type="entry name" value="P-loop containing nucleoside triphosphate hydrolases"/>
    <property type="match status" value="1"/>
</dbReference>
<dbReference type="Pfam" id="PF00005">
    <property type="entry name" value="ABC_tran"/>
    <property type="match status" value="1"/>
</dbReference>
<dbReference type="InterPro" id="IPR051782">
    <property type="entry name" value="ABC_Transporter_VariousFunc"/>
</dbReference>
<dbReference type="PANTHER" id="PTHR42939:SF1">
    <property type="entry name" value="ABC TRANSPORTER ATP-BINDING PROTEIN ALBC-RELATED"/>
    <property type="match status" value="1"/>
</dbReference>
<gene>
    <name evidence="5" type="primary">nosF</name>
    <name evidence="5" type="ORF">GCM10007876_10750</name>
</gene>
<accession>A0AA37W4X7</accession>
<evidence type="ECO:0000313" key="5">
    <source>
        <dbReference type="EMBL" id="GLQ30597.1"/>
    </source>
</evidence>
<dbReference type="InterPro" id="IPR027417">
    <property type="entry name" value="P-loop_NTPase"/>
</dbReference>
<evidence type="ECO:0000256" key="1">
    <source>
        <dbReference type="ARBA" id="ARBA00022448"/>
    </source>
</evidence>
<feature type="domain" description="ABC transporter" evidence="4">
    <location>
        <begin position="6"/>
        <end position="233"/>
    </location>
</feature>